<proteinExistence type="predicted"/>
<gene>
    <name evidence="1" type="ORF">FCALED_LOCUS13536</name>
</gene>
<evidence type="ECO:0000313" key="1">
    <source>
        <dbReference type="EMBL" id="CAG8702275.1"/>
    </source>
</evidence>
<keyword evidence="2" id="KW-1185">Reference proteome</keyword>
<accession>A0A9N9HRQ2</accession>
<name>A0A9N9HRQ2_9GLOM</name>
<protein>
    <submittedName>
        <fullName evidence="1">11503_t:CDS:1</fullName>
    </submittedName>
</protein>
<dbReference type="AlphaFoldDB" id="A0A9N9HRQ2"/>
<organism evidence="1 2">
    <name type="scientific">Funneliformis caledonium</name>
    <dbReference type="NCBI Taxonomy" id="1117310"/>
    <lineage>
        <taxon>Eukaryota</taxon>
        <taxon>Fungi</taxon>
        <taxon>Fungi incertae sedis</taxon>
        <taxon>Mucoromycota</taxon>
        <taxon>Glomeromycotina</taxon>
        <taxon>Glomeromycetes</taxon>
        <taxon>Glomerales</taxon>
        <taxon>Glomeraceae</taxon>
        <taxon>Funneliformis</taxon>
    </lineage>
</organism>
<dbReference type="Proteomes" id="UP000789570">
    <property type="component" value="Unassembled WGS sequence"/>
</dbReference>
<evidence type="ECO:0000313" key="2">
    <source>
        <dbReference type="Proteomes" id="UP000789570"/>
    </source>
</evidence>
<dbReference type="EMBL" id="CAJVPQ010007965">
    <property type="protein sequence ID" value="CAG8702275.1"/>
    <property type="molecule type" value="Genomic_DNA"/>
</dbReference>
<sequence>MCCRDDVRCTKGDEKARTTSVAHGTIFLEKLFDKFAADNEVFQLLKGLQGVFRSVGFTSGPRETKFDQAARMAFLTLDLK</sequence>
<comment type="caution">
    <text evidence="1">The sequence shown here is derived from an EMBL/GenBank/DDBJ whole genome shotgun (WGS) entry which is preliminary data.</text>
</comment>
<reference evidence="1" key="1">
    <citation type="submission" date="2021-06" db="EMBL/GenBank/DDBJ databases">
        <authorList>
            <person name="Kallberg Y."/>
            <person name="Tangrot J."/>
            <person name="Rosling A."/>
        </authorList>
    </citation>
    <scope>NUCLEOTIDE SEQUENCE</scope>
    <source>
        <strain evidence="1">UK204</strain>
    </source>
</reference>